<keyword evidence="2" id="KW-0472">Membrane</keyword>
<feature type="transmembrane region" description="Helical" evidence="2">
    <location>
        <begin position="374"/>
        <end position="402"/>
    </location>
</feature>
<feature type="transmembrane region" description="Helical" evidence="2">
    <location>
        <begin position="309"/>
        <end position="332"/>
    </location>
</feature>
<evidence type="ECO:0000313" key="3">
    <source>
        <dbReference type="EMBL" id="GGM06818.1"/>
    </source>
</evidence>
<feature type="compositionally biased region" description="Gly residues" evidence="1">
    <location>
        <begin position="420"/>
        <end position="430"/>
    </location>
</feature>
<feature type="transmembrane region" description="Helical" evidence="2">
    <location>
        <begin position="168"/>
        <end position="186"/>
    </location>
</feature>
<reference evidence="3" key="2">
    <citation type="submission" date="2020-09" db="EMBL/GenBank/DDBJ databases">
        <authorList>
            <person name="Sun Q."/>
            <person name="Zhou Y."/>
        </authorList>
    </citation>
    <scope>NUCLEOTIDE SEQUENCE</scope>
    <source>
        <strain evidence="3">CGMCC 4.7308</strain>
    </source>
</reference>
<dbReference type="EMBL" id="BMNA01000005">
    <property type="protein sequence ID" value="GGM06818.1"/>
    <property type="molecule type" value="Genomic_DNA"/>
</dbReference>
<keyword evidence="2" id="KW-1133">Transmembrane helix</keyword>
<name>A0A917T1E3_9ACTN</name>
<dbReference type="InterPro" id="IPR004711">
    <property type="entry name" value="Benzoate_Transporter"/>
</dbReference>
<gene>
    <name evidence="3" type="ORF">GCM10011594_28560</name>
</gene>
<feature type="transmembrane region" description="Helical" evidence="2">
    <location>
        <begin position="267"/>
        <end position="297"/>
    </location>
</feature>
<dbReference type="GO" id="GO:0042925">
    <property type="term" value="F:benzoate transmembrane transporter activity"/>
    <property type="evidence" value="ECO:0007669"/>
    <property type="project" value="InterPro"/>
</dbReference>
<dbReference type="RefSeq" id="WP_188942593.1">
    <property type="nucleotide sequence ID" value="NZ_BMNA01000005.1"/>
</dbReference>
<dbReference type="Proteomes" id="UP000655208">
    <property type="component" value="Unassembled WGS sequence"/>
</dbReference>
<protein>
    <submittedName>
        <fullName evidence="3">Benzoate transporter</fullName>
    </submittedName>
</protein>
<feature type="transmembrane region" description="Helical" evidence="2">
    <location>
        <begin position="31"/>
        <end position="53"/>
    </location>
</feature>
<reference evidence="3" key="1">
    <citation type="journal article" date="2014" name="Int. J. Syst. Evol. Microbiol.">
        <title>Complete genome sequence of Corynebacterium casei LMG S-19264T (=DSM 44701T), isolated from a smear-ripened cheese.</title>
        <authorList>
            <consortium name="US DOE Joint Genome Institute (JGI-PGF)"/>
            <person name="Walter F."/>
            <person name="Albersmeier A."/>
            <person name="Kalinowski J."/>
            <person name="Ruckert C."/>
        </authorList>
    </citation>
    <scope>NUCLEOTIDE SEQUENCE</scope>
    <source>
        <strain evidence="3">CGMCC 4.7308</strain>
    </source>
</reference>
<proteinExistence type="predicted"/>
<evidence type="ECO:0000256" key="2">
    <source>
        <dbReference type="SAM" id="Phobius"/>
    </source>
</evidence>
<dbReference type="Pfam" id="PF03594">
    <property type="entry name" value="BenE"/>
    <property type="match status" value="1"/>
</dbReference>
<dbReference type="NCBIfam" id="TIGR00843">
    <property type="entry name" value="benE"/>
    <property type="match status" value="1"/>
</dbReference>
<evidence type="ECO:0000256" key="1">
    <source>
        <dbReference type="SAM" id="MobiDB-lite"/>
    </source>
</evidence>
<comment type="caution">
    <text evidence="3">The sequence shown here is derived from an EMBL/GenBank/DDBJ whole genome shotgun (WGS) entry which is preliminary data.</text>
</comment>
<feature type="region of interest" description="Disordered" evidence="1">
    <location>
        <begin position="410"/>
        <end position="444"/>
    </location>
</feature>
<feature type="transmembrane region" description="Helical" evidence="2">
    <location>
        <begin position="143"/>
        <end position="162"/>
    </location>
</feature>
<dbReference type="PANTHER" id="PTHR30199">
    <property type="entry name" value="MFS FAMILY TRANSPORTER, PREDICTED SUBSTRATE BENZOATE"/>
    <property type="match status" value="1"/>
</dbReference>
<feature type="transmembrane region" description="Helical" evidence="2">
    <location>
        <begin position="231"/>
        <end position="255"/>
    </location>
</feature>
<dbReference type="GO" id="GO:0005886">
    <property type="term" value="C:plasma membrane"/>
    <property type="evidence" value="ECO:0007669"/>
    <property type="project" value="TreeGrafter"/>
</dbReference>
<dbReference type="PANTHER" id="PTHR30199:SF0">
    <property type="entry name" value="INNER MEMBRANE PROTEIN YDCO"/>
    <property type="match status" value="1"/>
</dbReference>
<evidence type="ECO:0000313" key="4">
    <source>
        <dbReference type="Proteomes" id="UP000655208"/>
    </source>
</evidence>
<keyword evidence="2" id="KW-0812">Transmembrane</keyword>
<organism evidence="3 4">
    <name type="scientific">Nakamurella endophytica</name>
    <dbReference type="NCBI Taxonomy" id="1748367"/>
    <lineage>
        <taxon>Bacteria</taxon>
        <taxon>Bacillati</taxon>
        <taxon>Actinomycetota</taxon>
        <taxon>Actinomycetes</taxon>
        <taxon>Nakamurellales</taxon>
        <taxon>Nakamurellaceae</taxon>
        <taxon>Nakamurella</taxon>
    </lineage>
</organism>
<dbReference type="AlphaFoldDB" id="A0A917T1E3"/>
<keyword evidence="4" id="KW-1185">Reference proteome</keyword>
<feature type="transmembrane region" description="Helical" evidence="2">
    <location>
        <begin position="105"/>
        <end position="131"/>
    </location>
</feature>
<accession>A0A917T1E3</accession>
<feature type="transmembrane region" description="Helical" evidence="2">
    <location>
        <begin position="339"/>
        <end position="362"/>
    </location>
</feature>
<sequence length="444" mass="42987">MSHPPPATVPPAVSPVPPVAQGRRTGLLQPVAAGIVAALVGFTSSFAVVLTGLRHVGASADQAASGLLVLCVAMGAGSVVASLLLRMPVTMAWSTPGAALLAGTAAPAGGFPAAVGAFMVCGLLVALCAVVRPLGRAIGAIPAPLASAMLAGVLLSLCIAPFRSLTAAPAAVLPVLLVWLVLLRLARRWAVPGALLAALVVIAVSGALSHLSDARLAPVLEWVAPAPSPAAAVALGIPLFLVTMTSQNIPGMAVLGSLGYRPPLPPLLAYTGLATTAGAVAGAHAVNLAAISAALSAGPVAHPDPERRWIAGVSCGACYLVLGPASAAVAAVTARAPGGLVEAVAGLALIATFASAAAAALADPARRDAAAVTFLVAASGLTIAGVGAALWALVAGGVYLAVTEGLRGGRRGDRRAGPATGAGPGGGGGGRGRHRPSGTAPGSR</sequence>
<feature type="transmembrane region" description="Helical" evidence="2">
    <location>
        <begin position="65"/>
        <end position="85"/>
    </location>
</feature>
<feature type="transmembrane region" description="Helical" evidence="2">
    <location>
        <begin position="193"/>
        <end position="211"/>
    </location>
</feature>